<dbReference type="EnsemblPlants" id="ONIVA03G44060.2">
    <property type="protein sequence ID" value="ONIVA03G44060.2"/>
    <property type="gene ID" value="ONIVA03G44060"/>
</dbReference>
<keyword evidence="6" id="KW-0347">Helicase</keyword>
<dbReference type="GO" id="GO:0003684">
    <property type="term" value="F:damaged DNA binding"/>
    <property type="evidence" value="ECO:0007669"/>
    <property type="project" value="InterPro"/>
</dbReference>
<dbReference type="InterPro" id="IPR006164">
    <property type="entry name" value="DNA_bd_Ku70/Ku80"/>
</dbReference>
<dbReference type="CDD" id="cd00873">
    <property type="entry name" value="KU80"/>
    <property type="match status" value="1"/>
</dbReference>
<dbReference type="Gene3D" id="1.25.40.240">
    <property type="entry name" value="Ku, C-terminal domain"/>
    <property type="match status" value="1"/>
</dbReference>
<evidence type="ECO:0000313" key="14">
    <source>
        <dbReference type="Proteomes" id="UP000006591"/>
    </source>
</evidence>
<dbReference type="Pfam" id="PF03730">
    <property type="entry name" value="Ku_C"/>
    <property type="match status" value="1"/>
</dbReference>
<dbReference type="SUPFAM" id="SSF101420">
    <property type="entry name" value="C-terminal domain of Ku80"/>
    <property type="match status" value="1"/>
</dbReference>
<evidence type="ECO:0000256" key="11">
    <source>
        <dbReference type="ARBA" id="ARBA00023242"/>
    </source>
</evidence>
<evidence type="ECO:0000256" key="4">
    <source>
        <dbReference type="ARBA" id="ARBA00022763"/>
    </source>
</evidence>
<feature type="domain" description="Ku" evidence="12">
    <location>
        <begin position="173"/>
        <end position="318"/>
    </location>
</feature>
<evidence type="ECO:0000256" key="7">
    <source>
        <dbReference type="ARBA" id="ARBA00022840"/>
    </source>
</evidence>
<evidence type="ECO:0000256" key="8">
    <source>
        <dbReference type="ARBA" id="ARBA00023125"/>
    </source>
</evidence>
<evidence type="ECO:0000256" key="3">
    <source>
        <dbReference type="ARBA" id="ARBA00022741"/>
    </source>
</evidence>
<dbReference type="InterPro" id="IPR036494">
    <property type="entry name" value="Ku_C_sf"/>
</dbReference>
<keyword evidence="9" id="KW-0233">DNA recombination</keyword>
<dbReference type="GO" id="GO:0006310">
    <property type="term" value="P:DNA recombination"/>
    <property type="evidence" value="ECO:0007669"/>
    <property type="project" value="UniProtKB-KW"/>
</dbReference>
<dbReference type="GO" id="GO:0043564">
    <property type="term" value="C:Ku70:Ku80 complex"/>
    <property type="evidence" value="ECO:0007669"/>
    <property type="project" value="InterPro"/>
</dbReference>
<reference evidence="13" key="2">
    <citation type="submission" date="2018-04" db="EMBL/GenBank/DDBJ databases">
        <title>OnivRS2 (Oryza nivara Reference Sequence Version 2).</title>
        <authorList>
            <person name="Zhang J."/>
            <person name="Kudrna D."/>
            <person name="Lee S."/>
            <person name="Talag J."/>
            <person name="Rajasekar S."/>
            <person name="Welchert J."/>
            <person name="Hsing Y.-I."/>
            <person name="Wing R.A."/>
        </authorList>
    </citation>
    <scope>NUCLEOTIDE SEQUENCE [LARGE SCALE GENOMIC DNA]</scope>
    <source>
        <strain evidence="13">SL10</strain>
    </source>
</reference>
<dbReference type="Gramene" id="ONIVA03G44060.2">
    <property type="protein sequence ID" value="ONIVA03G44060.2"/>
    <property type="gene ID" value="ONIVA03G44060"/>
</dbReference>
<comment type="subcellular location">
    <subcellularLocation>
        <location evidence="1">Nucleus</location>
    </subcellularLocation>
</comment>
<proteinExistence type="inferred from homology"/>
<dbReference type="Gene3D" id="2.40.290.10">
    <property type="match status" value="1"/>
</dbReference>
<dbReference type="Gene3D" id="3.40.50.410">
    <property type="entry name" value="von Willebrand factor, type A domain"/>
    <property type="match status" value="1"/>
</dbReference>
<protein>
    <recommendedName>
        <fullName evidence="12">Ku domain-containing protein</fullName>
    </recommendedName>
</protein>
<reference evidence="13" key="1">
    <citation type="submission" date="2015-04" db="UniProtKB">
        <authorList>
            <consortium name="EnsemblPlants"/>
        </authorList>
    </citation>
    <scope>IDENTIFICATION</scope>
    <source>
        <strain evidence="13">SL10</strain>
    </source>
</reference>
<dbReference type="FunFam" id="1.10.1600.10:FF:000002">
    <property type="entry name" value="X-ray repair cross-complementing protein 5"/>
    <property type="match status" value="1"/>
</dbReference>
<dbReference type="InterPro" id="IPR014893">
    <property type="entry name" value="Ku_PK_bind"/>
</dbReference>
<sequence length="571" mass="64487">MARNKLVYNRSDEIGVVLFGTKETSNELAKELGGYKHVVVARDIKVVDEETTNALQNLPRGTSPGDCIHKESGVRHNAVMDENDQLLYHFRERSVTKVVQVDSPTSLLGALRTRNVLPVTVFRGDLEVWVYKKTSEEKFPTLKKYSDKAPASDKFASHEVKVDYEYKSVLEPDTVVPPDQRIKGYLYGPQVVPISSAEWEAVKFKPEKVLRPDVSNGDTVHLFYFNRHYFMKDVFSFVPEPGNTKAVAAVSALARAMSEMNKVAILRCVWRQGQGNVALGVLTPNISSAKNVLDSFYFNILPFAEDIREFQFRSFSSLPSSSQPTKEQQEAADNLVKMLDLAPPGREEILKPDFTPNPMLERFYRYLDLKSKQPDANVPPLDKCLKKITEPDPDVIDYQAPLIKKLGNVFELKENPKKKKARTQDRLTYTGADDQAKLLEEPSAEKVGVLEALYPPKKKAGEIGDHNPVQDFEAMLTQRSSSTWVQTAIEEMQKYITALIQDSCDRDNQQKALECLVALRKACIIEQEPNEYNGFVTKLCQKFRPAGDKNFLQLLSSKNASLISKEEAPDR</sequence>
<dbReference type="HOGENOM" id="CLU_010975_2_2_1"/>
<dbReference type="InterPro" id="IPR036465">
    <property type="entry name" value="vWFA_dom_sf"/>
</dbReference>
<dbReference type="InterPro" id="IPR024193">
    <property type="entry name" value="Ku80"/>
</dbReference>
<keyword evidence="10" id="KW-0234">DNA repair</keyword>
<evidence type="ECO:0000313" key="13">
    <source>
        <dbReference type="EnsemblPlants" id="ONIVA03G44060.2"/>
    </source>
</evidence>
<dbReference type="GO" id="GO:0006303">
    <property type="term" value="P:double-strand break repair via nonhomologous end joining"/>
    <property type="evidence" value="ECO:0007669"/>
    <property type="project" value="InterPro"/>
</dbReference>
<keyword evidence="5" id="KW-0378">Hydrolase</keyword>
<evidence type="ECO:0000256" key="5">
    <source>
        <dbReference type="ARBA" id="ARBA00022801"/>
    </source>
</evidence>
<dbReference type="PANTHER" id="PTHR12604:SF4">
    <property type="entry name" value="X-RAY REPAIR CROSS-COMPLEMENTING PROTEIN 5"/>
    <property type="match status" value="1"/>
</dbReference>
<keyword evidence="3" id="KW-0547">Nucleotide-binding</keyword>
<dbReference type="PANTHER" id="PTHR12604">
    <property type="entry name" value="KU AUTOANTIGEN DNA HELICASE"/>
    <property type="match status" value="1"/>
</dbReference>
<dbReference type="GO" id="GO:0042162">
    <property type="term" value="F:telomeric DNA binding"/>
    <property type="evidence" value="ECO:0007669"/>
    <property type="project" value="InterPro"/>
</dbReference>
<dbReference type="SMART" id="SM00559">
    <property type="entry name" value="Ku78"/>
    <property type="match status" value="1"/>
</dbReference>
<keyword evidence="14" id="KW-1185">Reference proteome</keyword>
<evidence type="ECO:0000256" key="6">
    <source>
        <dbReference type="ARBA" id="ARBA00022806"/>
    </source>
</evidence>
<dbReference type="Gene3D" id="1.10.1600.10">
    <property type="match status" value="1"/>
</dbReference>
<keyword evidence="8" id="KW-0238">DNA-binding</keyword>
<dbReference type="InterPro" id="IPR005161">
    <property type="entry name" value="Ku_N"/>
</dbReference>
<comment type="similarity">
    <text evidence="2">Belongs to the ku80 family.</text>
</comment>
<keyword evidence="11" id="KW-0539">Nucleus</keyword>
<accession>A0A0E0GWX4</accession>
<evidence type="ECO:0000256" key="1">
    <source>
        <dbReference type="ARBA" id="ARBA00004123"/>
    </source>
</evidence>
<dbReference type="SUPFAM" id="SSF100939">
    <property type="entry name" value="SPOC domain-like"/>
    <property type="match status" value="1"/>
</dbReference>
<dbReference type="GO" id="GO:0000723">
    <property type="term" value="P:telomere maintenance"/>
    <property type="evidence" value="ECO:0007669"/>
    <property type="project" value="InterPro"/>
</dbReference>
<evidence type="ECO:0000256" key="9">
    <source>
        <dbReference type="ARBA" id="ARBA00023172"/>
    </source>
</evidence>
<keyword evidence="4" id="KW-0227">DNA damage</keyword>
<dbReference type="SUPFAM" id="SSF53300">
    <property type="entry name" value="vWA-like"/>
    <property type="match status" value="1"/>
</dbReference>
<dbReference type="GO" id="GO:0003690">
    <property type="term" value="F:double-stranded DNA binding"/>
    <property type="evidence" value="ECO:0007669"/>
    <property type="project" value="TreeGrafter"/>
</dbReference>
<dbReference type="Pfam" id="PF02735">
    <property type="entry name" value="Ku"/>
    <property type="match status" value="1"/>
</dbReference>
<dbReference type="GO" id="GO:0003678">
    <property type="term" value="F:DNA helicase activity"/>
    <property type="evidence" value="ECO:0007669"/>
    <property type="project" value="InterPro"/>
</dbReference>
<dbReference type="GO" id="GO:0016787">
    <property type="term" value="F:hydrolase activity"/>
    <property type="evidence" value="ECO:0007669"/>
    <property type="project" value="UniProtKB-KW"/>
</dbReference>
<keyword evidence="7" id="KW-0067">ATP-binding</keyword>
<dbReference type="Pfam" id="PF08785">
    <property type="entry name" value="Ku_PK_bind"/>
    <property type="match status" value="1"/>
</dbReference>
<dbReference type="Pfam" id="PF03731">
    <property type="entry name" value="Ku_N"/>
    <property type="match status" value="1"/>
</dbReference>
<name>A0A0E0GWX4_ORYNI</name>
<evidence type="ECO:0000256" key="10">
    <source>
        <dbReference type="ARBA" id="ARBA00023204"/>
    </source>
</evidence>
<dbReference type="InterPro" id="IPR016194">
    <property type="entry name" value="SPOC-like_C_dom_sf"/>
</dbReference>
<dbReference type="Proteomes" id="UP000006591">
    <property type="component" value="Chromosome 3"/>
</dbReference>
<evidence type="ECO:0000256" key="2">
    <source>
        <dbReference type="ARBA" id="ARBA00007726"/>
    </source>
</evidence>
<dbReference type="FunFam" id="2.40.290.10:FF:000006">
    <property type="entry name" value="ATP-dependent DNA helicase 2 subunit KU80"/>
    <property type="match status" value="1"/>
</dbReference>
<dbReference type="AlphaFoldDB" id="A0A0E0GWX4"/>
<evidence type="ECO:0000259" key="12">
    <source>
        <dbReference type="SMART" id="SM00559"/>
    </source>
</evidence>
<dbReference type="GO" id="GO:0005524">
    <property type="term" value="F:ATP binding"/>
    <property type="evidence" value="ECO:0007669"/>
    <property type="project" value="UniProtKB-KW"/>
</dbReference>
<organism evidence="13">
    <name type="scientific">Oryza nivara</name>
    <name type="common">Indian wild rice</name>
    <name type="synonym">Oryza sativa f. spontanea</name>
    <dbReference type="NCBI Taxonomy" id="4536"/>
    <lineage>
        <taxon>Eukaryota</taxon>
        <taxon>Viridiplantae</taxon>
        <taxon>Streptophyta</taxon>
        <taxon>Embryophyta</taxon>
        <taxon>Tracheophyta</taxon>
        <taxon>Spermatophyta</taxon>
        <taxon>Magnoliopsida</taxon>
        <taxon>Liliopsida</taxon>
        <taxon>Poales</taxon>
        <taxon>Poaceae</taxon>
        <taxon>BOP clade</taxon>
        <taxon>Oryzoideae</taxon>
        <taxon>Oryzeae</taxon>
        <taxon>Oryzinae</taxon>
        <taxon>Oryza</taxon>
    </lineage>
</organism>
<dbReference type="InterPro" id="IPR005160">
    <property type="entry name" value="Ku_C"/>
</dbReference>